<evidence type="ECO:0000313" key="4">
    <source>
        <dbReference type="EMBL" id="MDP5185489.1"/>
    </source>
</evidence>
<evidence type="ECO:0000259" key="2">
    <source>
        <dbReference type="Pfam" id="PF22115"/>
    </source>
</evidence>
<dbReference type="RefSeq" id="WP_306001985.1">
    <property type="nucleotide sequence ID" value="NZ_JASNFN010000054.1"/>
</dbReference>
<gene>
    <name evidence="4" type="ORF">QOZ88_22880</name>
</gene>
<protein>
    <submittedName>
        <fullName evidence="4">DUF4157 domain-containing protein</fullName>
    </submittedName>
</protein>
<dbReference type="Pfam" id="PF13699">
    <property type="entry name" value="eCIS_core"/>
    <property type="match status" value="1"/>
</dbReference>
<dbReference type="InterPro" id="IPR054356">
    <property type="entry name" value="Tse3_N"/>
</dbReference>
<accession>A0ABT9IIS6</accession>
<dbReference type="Pfam" id="PF22120">
    <property type="entry name" value="T6SS_Tse3_N"/>
    <property type="match status" value="1"/>
</dbReference>
<dbReference type="Pfam" id="PF22115">
    <property type="entry name" value="T6SS_Tse3_cat"/>
    <property type="match status" value="1"/>
</dbReference>
<feature type="domain" description="Peptidoglycan muramidase Tse3 N-terminal" evidence="3">
    <location>
        <begin position="134"/>
        <end position="226"/>
    </location>
</feature>
<keyword evidence="5" id="KW-1185">Reference proteome</keyword>
<evidence type="ECO:0000259" key="3">
    <source>
        <dbReference type="Pfam" id="PF22120"/>
    </source>
</evidence>
<dbReference type="Proteomes" id="UP001233673">
    <property type="component" value="Unassembled WGS sequence"/>
</dbReference>
<dbReference type="InterPro" id="IPR054338">
    <property type="entry name" value="Tse3_cat"/>
</dbReference>
<feature type="domain" description="Peptidoglycan muramidase Tse3 catalytic" evidence="2">
    <location>
        <begin position="274"/>
        <end position="445"/>
    </location>
</feature>
<feature type="domain" description="eCIS core" evidence="1">
    <location>
        <begin position="10"/>
        <end position="88"/>
    </location>
</feature>
<sequence length="477" mass="50389">MDGEYSGGVPLASGVRAKMEACFGEALGDVRLHHGPAAQRSARSLGARAYTAGRDIVLGDQVSTTEVNDPRSHLLTHELTHVLQHRRAGQQGSTRWTARPGDAVEREANRNSWLNRHQLPFDPVRTASAAVALTPTSARVEHDLSYAADDWAVTATEETRILDALDRYSDLSATIADLEAAGMLDTLFDRVDEPGNRRRLLHVLGRGLDTAAQALVEPNVRRLGKGAELQFNLGRFGVTSAAPAFNPAALEAAVVGTARTSRAGHSGGHLTDPFTGVGATGVIPTTRYVGTFHTTPGVPQIPVEDQALLAVGHAATVATYSNPLPGSLPAYLGGLTGTQRTQQAELLLRRPIASVETRSYEGDLPSRAQVMTAAAGAHGLHAALVAAFILAEQRDQSQAEDAKDYQGATSLLQGNTSIGLGQVVVSTARNRDLFADLVSAPTRTAEGLNATSGPGHLGLLHGSVTGWVRRPELPVCR</sequence>
<comment type="caution">
    <text evidence="4">The sequence shown here is derived from an EMBL/GenBank/DDBJ whole genome shotgun (WGS) entry which is preliminary data.</text>
</comment>
<dbReference type="EMBL" id="JASNFN010000054">
    <property type="protein sequence ID" value="MDP5185489.1"/>
    <property type="molecule type" value="Genomic_DNA"/>
</dbReference>
<organism evidence="4 5">
    <name type="scientific">Blastococcus carthaginiensis</name>
    <dbReference type="NCBI Taxonomy" id="3050034"/>
    <lineage>
        <taxon>Bacteria</taxon>
        <taxon>Bacillati</taxon>
        <taxon>Actinomycetota</taxon>
        <taxon>Actinomycetes</taxon>
        <taxon>Geodermatophilales</taxon>
        <taxon>Geodermatophilaceae</taxon>
        <taxon>Blastococcus</taxon>
    </lineage>
</organism>
<reference evidence="5" key="1">
    <citation type="submission" date="2023-05" db="EMBL/GenBank/DDBJ databases">
        <title>Draft genome of Pseudofrankia sp. BMG5.37.</title>
        <authorList>
            <person name="Gtari M."/>
            <person name="Ghodhbane F."/>
            <person name="Sbissi I."/>
        </authorList>
    </citation>
    <scope>NUCLEOTIDE SEQUENCE [LARGE SCALE GENOMIC DNA]</scope>
    <source>
        <strain evidence="5">BMG 814</strain>
    </source>
</reference>
<name>A0ABT9IIS6_9ACTN</name>
<dbReference type="InterPro" id="IPR025295">
    <property type="entry name" value="eCIS_core_dom"/>
</dbReference>
<evidence type="ECO:0000313" key="5">
    <source>
        <dbReference type="Proteomes" id="UP001233673"/>
    </source>
</evidence>
<proteinExistence type="predicted"/>
<evidence type="ECO:0000259" key="1">
    <source>
        <dbReference type="Pfam" id="PF13699"/>
    </source>
</evidence>